<dbReference type="Gene3D" id="1.20.910.10">
    <property type="entry name" value="Heme oxygenase-like"/>
    <property type="match status" value="1"/>
</dbReference>
<dbReference type="SUPFAM" id="SSF48613">
    <property type="entry name" value="Heme oxygenase-like"/>
    <property type="match status" value="1"/>
</dbReference>
<evidence type="ECO:0000256" key="1">
    <source>
        <dbReference type="RuleBase" id="RU363093"/>
    </source>
</evidence>
<dbReference type="PANTHER" id="PTHR43198:SF2">
    <property type="entry name" value="SI:CH1073-67J19.1-RELATED"/>
    <property type="match status" value="1"/>
</dbReference>
<evidence type="ECO:0000313" key="4">
    <source>
        <dbReference type="Proteomes" id="UP000294963"/>
    </source>
</evidence>
<dbReference type="NCBIfam" id="TIGR04306">
    <property type="entry name" value="salvage_TenA"/>
    <property type="match status" value="1"/>
</dbReference>
<dbReference type="EMBL" id="SLVJ01000037">
    <property type="protein sequence ID" value="TCM59889.1"/>
    <property type="molecule type" value="Genomic_DNA"/>
</dbReference>
<dbReference type="GO" id="GO:0005829">
    <property type="term" value="C:cytosol"/>
    <property type="evidence" value="ECO:0007669"/>
    <property type="project" value="TreeGrafter"/>
</dbReference>
<evidence type="ECO:0000313" key="3">
    <source>
        <dbReference type="EMBL" id="TCM59889.1"/>
    </source>
</evidence>
<dbReference type="Proteomes" id="UP000294963">
    <property type="component" value="Unassembled WGS sequence"/>
</dbReference>
<evidence type="ECO:0000259" key="2">
    <source>
        <dbReference type="Pfam" id="PF03070"/>
    </source>
</evidence>
<proteinExistence type="inferred from homology"/>
<dbReference type="PANTHER" id="PTHR43198">
    <property type="entry name" value="BIFUNCTIONAL TH2 PROTEIN"/>
    <property type="match status" value="1"/>
</dbReference>
<dbReference type="GO" id="GO:0050334">
    <property type="term" value="F:thiaminase activity"/>
    <property type="evidence" value="ECO:0007669"/>
    <property type="project" value="UniProtKB-EC"/>
</dbReference>
<organism evidence="3 4">
    <name type="scientific">Acinetobacter calcoaceticus</name>
    <dbReference type="NCBI Taxonomy" id="471"/>
    <lineage>
        <taxon>Bacteria</taxon>
        <taxon>Pseudomonadati</taxon>
        <taxon>Pseudomonadota</taxon>
        <taxon>Gammaproteobacteria</taxon>
        <taxon>Moraxellales</taxon>
        <taxon>Moraxellaceae</taxon>
        <taxon>Acinetobacter</taxon>
        <taxon>Acinetobacter calcoaceticus/baumannii complex</taxon>
    </lineage>
</organism>
<keyword evidence="1" id="KW-0378">Hydrolase</keyword>
<accession>A0A4R1XA92</accession>
<dbReference type="UniPathway" id="UPA00060"/>
<comment type="similarity">
    <text evidence="1">Belongs to the TenA family.</text>
</comment>
<dbReference type="AlphaFoldDB" id="A0A4R1XA92"/>
<dbReference type="InterPro" id="IPR027574">
    <property type="entry name" value="Thiaminase_II"/>
</dbReference>
<protein>
    <recommendedName>
        <fullName evidence="1">Aminopyrimidine aminohydrolase</fullName>
        <ecNumber evidence="1">3.5.99.2</ecNumber>
    </recommendedName>
</protein>
<dbReference type="EC" id="3.5.99.2" evidence="1"/>
<gene>
    <name evidence="3" type="ORF">EC844_1379</name>
</gene>
<dbReference type="InterPro" id="IPR016084">
    <property type="entry name" value="Haem_Oase-like_multi-hlx"/>
</dbReference>
<dbReference type="InterPro" id="IPR050967">
    <property type="entry name" value="Thiamine_Salvage_TenA"/>
</dbReference>
<dbReference type="GO" id="GO:0009229">
    <property type="term" value="P:thiamine diphosphate biosynthetic process"/>
    <property type="evidence" value="ECO:0007669"/>
    <property type="project" value="UniProtKB-UniPathway"/>
</dbReference>
<comment type="caution">
    <text evidence="3">The sequence shown here is derived from an EMBL/GenBank/DDBJ whole genome shotgun (WGS) entry which is preliminary data.</text>
</comment>
<comment type="catalytic activity">
    <reaction evidence="1">
        <text>thiamine + H2O = 5-(2-hydroxyethyl)-4-methylthiazole + 4-amino-5-hydroxymethyl-2-methylpyrimidine + H(+)</text>
        <dbReference type="Rhea" id="RHEA:17509"/>
        <dbReference type="ChEBI" id="CHEBI:15377"/>
        <dbReference type="ChEBI" id="CHEBI:15378"/>
        <dbReference type="ChEBI" id="CHEBI:16892"/>
        <dbReference type="ChEBI" id="CHEBI:17957"/>
        <dbReference type="ChEBI" id="CHEBI:18385"/>
        <dbReference type="EC" id="3.5.99.2"/>
    </reaction>
</comment>
<feature type="domain" description="Thiaminase-2/PQQC" evidence="2">
    <location>
        <begin position="22"/>
        <end position="224"/>
    </location>
</feature>
<comment type="catalytic activity">
    <reaction evidence="1">
        <text>4-amino-5-aminomethyl-2-methylpyrimidine + H2O = 4-amino-5-hydroxymethyl-2-methylpyrimidine + NH4(+)</text>
        <dbReference type="Rhea" id="RHEA:31799"/>
        <dbReference type="ChEBI" id="CHEBI:15377"/>
        <dbReference type="ChEBI" id="CHEBI:16892"/>
        <dbReference type="ChEBI" id="CHEBI:28938"/>
        <dbReference type="ChEBI" id="CHEBI:63416"/>
        <dbReference type="EC" id="3.5.99.2"/>
    </reaction>
</comment>
<dbReference type="InterPro" id="IPR004305">
    <property type="entry name" value="Thiaminase-2/PQQC"/>
</dbReference>
<keyword evidence="1" id="KW-0784">Thiamine biosynthesis</keyword>
<dbReference type="OrthoDB" id="34166at2"/>
<keyword evidence="4" id="KW-1185">Reference proteome</keyword>
<reference evidence="3 4" key="1">
    <citation type="submission" date="2019-03" db="EMBL/GenBank/DDBJ databases">
        <title>Genomic analyses of the natural microbiome of Caenorhabditis elegans.</title>
        <authorList>
            <person name="Samuel B."/>
        </authorList>
    </citation>
    <scope>NUCLEOTIDE SEQUENCE [LARGE SCALE GENOMIC DNA]</scope>
    <source>
        <strain evidence="3 4">JUb89</strain>
    </source>
</reference>
<sequence length="240" mass="27014">MSFTLDVWQRNLALYQKTLALPFNQALAKGSLSKAAFCHYVIQDAHYLEAYGRALAVCAAKAYNADEIIFFTDAAKGAIVVERELHNGFMQDFNISKTEFETTALSLACHHYTSFLTATAWSESYPVAIAALLPCFWIYAEVGKDIINNANQNTANEGEAAQDNPYQAWIDTYAGEEFNLAVDKVKDIIDQVAARCDADTIEKMHQAYTKGAELEWLFWESAYDLRTWPDGLKYDQIDKS</sequence>
<dbReference type="CDD" id="cd19365">
    <property type="entry name" value="TenA_C-like"/>
    <property type="match status" value="1"/>
</dbReference>
<comment type="function">
    <text evidence="1">Catalyzes an amino-pyrimidine hydrolysis reaction at the C5' of the pyrimidine moiety of thiamine compounds, a reaction that is part of a thiamine salvage pathway.</text>
</comment>
<dbReference type="Pfam" id="PF03070">
    <property type="entry name" value="TENA_THI-4"/>
    <property type="match status" value="1"/>
</dbReference>
<comment type="pathway">
    <text evidence="1">Cofactor biosynthesis; thiamine diphosphate biosynthesis.</text>
</comment>
<name>A0A4R1XA92_ACICA</name>
<dbReference type="GO" id="GO:0009228">
    <property type="term" value="P:thiamine biosynthetic process"/>
    <property type="evidence" value="ECO:0007669"/>
    <property type="project" value="UniProtKB-KW"/>
</dbReference>